<keyword evidence="6 8" id="KW-0472">Membrane</keyword>
<feature type="transmembrane region" description="Helical" evidence="8">
    <location>
        <begin position="413"/>
        <end position="431"/>
    </location>
</feature>
<feature type="transmembrane region" description="Helical" evidence="8">
    <location>
        <begin position="375"/>
        <end position="401"/>
    </location>
</feature>
<feature type="transmembrane region" description="Helical" evidence="8">
    <location>
        <begin position="151"/>
        <end position="175"/>
    </location>
</feature>
<dbReference type="Pfam" id="PF00083">
    <property type="entry name" value="Sugar_tr"/>
    <property type="match status" value="1"/>
</dbReference>
<dbReference type="PROSITE" id="PS50850">
    <property type="entry name" value="MFS"/>
    <property type="match status" value="1"/>
</dbReference>
<dbReference type="InterPro" id="IPR020846">
    <property type="entry name" value="MFS_dom"/>
</dbReference>
<dbReference type="InterPro" id="IPR036259">
    <property type="entry name" value="MFS_trans_sf"/>
</dbReference>
<dbReference type="PROSITE" id="PS00216">
    <property type="entry name" value="SUGAR_TRANSPORT_1"/>
    <property type="match status" value="1"/>
</dbReference>
<dbReference type="PANTHER" id="PTHR48022:SF11">
    <property type="entry name" value="MONOSACCHARIDE TRANSPORTER (HXT8), PUTATIVE (AFU_ORTHOLOGUE AFUA_2G08120)-RELATED"/>
    <property type="match status" value="1"/>
</dbReference>
<evidence type="ECO:0000313" key="10">
    <source>
        <dbReference type="EMBL" id="KAK5053585.1"/>
    </source>
</evidence>
<evidence type="ECO:0000256" key="2">
    <source>
        <dbReference type="ARBA" id="ARBA00010992"/>
    </source>
</evidence>
<reference evidence="10 11" key="1">
    <citation type="submission" date="2023-08" db="EMBL/GenBank/DDBJ databases">
        <title>Black Yeasts Isolated from many extreme environments.</title>
        <authorList>
            <person name="Coleine C."/>
            <person name="Stajich J.E."/>
            <person name="Selbmann L."/>
        </authorList>
    </citation>
    <scope>NUCLEOTIDE SEQUENCE [LARGE SCALE GENOMIC DNA]</scope>
    <source>
        <strain evidence="10 11">CCFEE 6328</strain>
    </source>
</reference>
<gene>
    <name evidence="10" type="ORF">LTR69_009230</name>
</gene>
<feature type="transmembrane region" description="Helical" evidence="8">
    <location>
        <begin position="93"/>
        <end position="112"/>
    </location>
</feature>
<dbReference type="InterPro" id="IPR050360">
    <property type="entry name" value="MFS_Sugar_Transporters"/>
</dbReference>
<dbReference type="EMBL" id="JAVRRF010000025">
    <property type="protein sequence ID" value="KAK5053585.1"/>
    <property type="molecule type" value="Genomic_DNA"/>
</dbReference>
<dbReference type="SUPFAM" id="SSF103473">
    <property type="entry name" value="MFS general substrate transporter"/>
    <property type="match status" value="1"/>
</dbReference>
<dbReference type="InterPro" id="IPR003663">
    <property type="entry name" value="Sugar/inositol_transpt"/>
</dbReference>
<feature type="transmembrane region" description="Helical" evidence="8">
    <location>
        <begin position="118"/>
        <end position="139"/>
    </location>
</feature>
<evidence type="ECO:0000256" key="5">
    <source>
        <dbReference type="ARBA" id="ARBA00022989"/>
    </source>
</evidence>
<evidence type="ECO:0000256" key="3">
    <source>
        <dbReference type="ARBA" id="ARBA00022448"/>
    </source>
</evidence>
<name>A0ABR0J126_9EURO</name>
<evidence type="ECO:0000313" key="11">
    <source>
        <dbReference type="Proteomes" id="UP001345691"/>
    </source>
</evidence>
<dbReference type="Proteomes" id="UP001345691">
    <property type="component" value="Unassembled WGS sequence"/>
</dbReference>
<evidence type="ECO:0000256" key="7">
    <source>
        <dbReference type="RuleBase" id="RU003346"/>
    </source>
</evidence>
<feature type="transmembrane region" description="Helical" evidence="8">
    <location>
        <begin position="274"/>
        <end position="299"/>
    </location>
</feature>
<accession>A0ABR0J126</accession>
<evidence type="ECO:0000256" key="1">
    <source>
        <dbReference type="ARBA" id="ARBA00004141"/>
    </source>
</evidence>
<feature type="transmembrane region" description="Helical" evidence="8">
    <location>
        <begin position="63"/>
        <end position="86"/>
    </location>
</feature>
<proteinExistence type="inferred from homology"/>
<dbReference type="InterPro" id="IPR005829">
    <property type="entry name" value="Sugar_transporter_CS"/>
</dbReference>
<keyword evidence="5 8" id="KW-1133">Transmembrane helix</keyword>
<feature type="transmembrane region" description="Helical" evidence="8">
    <location>
        <begin position="311"/>
        <end position="332"/>
    </location>
</feature>
<comment type="similarity">
    <text evidence="2 7">Belongs to the major facilitator superfamily. Sugar transporter (TC 2.A.1.1) family.</text>
</comment>
<feature type="transmembrane region" description="Helical" evidence="8">
    <location>
        <begin position="339"/>
        <end position="363"/>
    </location>
</feature>
<organism evidence="10 11">
    <name type="scientific">Exophiala sideris</name>
    <dbReference type="NCBI Taxonomy" id="1016849"/>
    <lineage>
        <taxon>Eukaryota</taxon>
        <taxon>Fungi</taxon>
        <taxon>Dikarya</taxon>
        <taxon>Ascomycota</taxon>
        <taxon>Pezizomycotina</taxon>
        <taxon>Eurotiomycetes</taxon>
        <taxon>Chaetothyriomycetidae</taxon>
        <taxon>Chaetothyriales</taxon>
        <taxon>Herpotrichiellaceae</taxon>
        <taxon>Exophiala</taxon>
    </lineage>
</organism>
<feature type="transmembrane region" description="Helical" evidence="8">
    <location>
        <begin position="187"/>
        <end position="205"/>
    </location>
</feature>
<keyword evidence="3 7" id="KW-0813">Transport</keyword>
<feature type="transmembrane region" description="Helical" evidence="8">
    <location>
        <begin position="443"/>
        <end position="462"/>
    </location>
</feature>
<comment type="subcellular location">
    <subcellularLocation>
        <location evidence="1">Membrane</location>
        <topology evidence="1">Multi-pass membrane protein</topology>
    </subcellularLocation>
</comment>
<comment type="caution">
    <text evidence="10">The sequence shown here is derived from an EMBL/GenBank/DDBJ whole genome shotgun (WGS) entry which is preliminary data.</text>
</comment>
<evidence type="ECO:0000256" key="4">
    <source>
        <dbReference type="ARBA" id="ARBA00022692"/>
    </source>
</evidence>
<dbReference type="NCBIfam" id="TIGR00879">
    <property type="entry name" value="SP"/>
    <property type="match status" value="1"/>
</dbReference>
<sequence length="530" mass="57918">MEVKARDQWNWRHFLICLALAMGMLGFSYPASIIGTTLAQPSFYIYMNLLTPEGLPKSNTASLIGAMSGVFQAGGVFGIFITTYIMEKWGRKVGTIFCAVTGLVGGALVVAAQNQAMFIVFKFVAGMSSWGYVAVIPVYTAELAPPALRGLFVGMAGFGIAMGYALATYMGLAFYHSTNPTTQWRGPYGVSLIFSGFPLFVMLFCPESPRWLLMANRVDDAKKVVRNLHQLSRHEEHHFAMAEFYQMQKQIEYDRSLNPSYWQMFKRPSYRKRVLMTFGYAVLGQSTAVLVINNYGTIIFNTLGYDTEHQLIFQCGWITCGVAGNLTGALVLDKIGRKPLMVAGVAGCLICLCVEAALVASYADPVPAVPNKAALRAAVAAIYIFIYIYGCGVDVAGFTFFSEIYPNHLRAKGMAITVSGMCLTSLIYLQVATTAFANIGWKFYLVFICVCAVGLVLVSILLPETKGVPLEEIAAIFGDQDEVVVFSEDIQVGANDDELVVKEHHAKGVATESLKDEGAPTHRETIVLSA</sequence>
<evidence type="ECO:0000256" key="6">
    <source>
        <dbReference type="ARBA" id="ARBA00023136"/>
    </source>
</evidence>
<dbReference type="PANTHER" id="PTHR48022">
    <property type="entry name" value="PLASTIDIC GLUCOSE TRANSPORTER 4"/>
    <property type="match status" value="1"/>
</dbReference>
<evidence type="ECO:0000259" key="9">
    <source>
        <dbReference type="PROSITE" id="PS50850"/>
    </source>
</evidence>
<keyword evidence="4 8" id="KW-0812">Transmembrane</keyword>
<dbReference type="Gene3D" id="1.20.1250.20">
    <property type="entry name" value="MFS general substrate transporter like domains"/>
    <property type="match status" value="1"/>
</dbReference>
<evidence type="ECO:0000256" key="8">
    <source>
        <dbReference type="SAM" id="Phobius"/>
    </source>
</evidence>
<keyword evidence="11" id="KW-1185">Reference proteome</keyword>
<feature type="domain" description="Major facilitator superfamily (MFS) profile" evidence="9">
    <location>
        <begin position="16"/>
        <end position="466"/>
    </location>
</feature>
<dbReference type="InterPro" id="IPR005828">
    <property type="entry name" value="MFS_sugar_transport-like"/>
</dbReference>
<protein>
    <recommendedName>
        <fullName evidence="9">Major facilitator superfamily (MFS) profile domain-containing protein</fullName>
    </recommendedName>
</protein>